<proteinExistence type="predicted"/>
<evidence type="ECO:0000313" key="2">
    <source>
        <dbReference type="Proteomes" id="UP001148629"/>
    </source>
</evidence>
<sequence length="605" mass="65880">MRLQTVLAFTRAVDTSTVLQLNGTTYFSPGLAVSSVDIGGSSVREVLPATYLNQAPASVNDLDKQFDQLLDSDDVISASFLSTVIFPEDIQISDEIKDHLKSTGTEIFVLTPGETLPSGPYILQPSGALTKVYRLYVDYNMAFTQGVFEGQDGEYLPSIATAAESVNAAISIPVPSRHYYPKPSPERPLSGVRLAVKDIYHLKGIKTSAGSRAYFDLYPPATETAASLQRLIDLGAVVVGKVKTTQFANGEAPTAGFVDQLAPWNPRGDGYQAPGASSCGTGSALATYDWLDLGTATDTGGSVRMPAKANGVFGLRITNASLSLDGIVPITPKMDTPGLIARDAKLLQTAYTNWFKAQSTYTSFPKRIILPDEFWPTANQTSMPIFERFIEKLSEILGAEVENVNTNASFIEYTGNRGGLSAGVNRFLDILSWDQWQGMGKLFTSEYQAQFDRWPSLNPMTRFAFAMAQELDRESYNQAVRQLEVYKEWFTSKIVTACEDSLVVYPIGPGDEEYRDDSLRSGLPGASGAYPHIIQASGSGLPDYTVPIGTRKYRSKISLREEELPVSVGIIGGAGCDHMLLDLIVKLGEEMNGFKTTVKTGRTLW</sequence>
<comment type="caution">
    <text evidence="1">The sequence shown here is derived from an EMBL/GenBank/DDBJ whole genome shotgun (WGS) entry which is preliminary data.</text>
</comment>
<reference evidence="1" key="1">
    <citation type="submission" date="2022-08" db="EMBL/GenBank/DDBJ databases">
        <title>Genome Sequence of Fusarium decemcellulare.</title>
        <authorList>
            <person name="Buettner E."/>
        </authorList>
    </citation>
    <scope>NUCLEOTIDE SEQUENCE</scope>
    <source>
        <strain evidence="1">Babe19</strain>
    </source>
</reference>
<gene>
    <name evidence="1" type="ORF">NM208_g656</name>
</gene>
<protein>
    <submittedName>
        <fullName evidence="1">Uncharacterized protein</fullName>
    </submittedName>
</protein>
<name>A0ACC1SZ34_9HYPO</name>
<keyword evidence="2" id="KW-1185">Reference proteome</keyword>
<organism evidence="1 2">
    <name type="scientific">Fusarium decemcellulare</name>
    <dbReference type="NCBI Taxonomy" id="57161"/>
    <lineage>
        <taxon>Eukaryota</taxon>
        <taxon>Fungi</taxon>
        <taxon>Dikarya</taxon>
        <taxon>Ascomycota</taxon>
        <taxon>Pezizomycotina</taxon>
        <taxon>Sordariomycetes</taxon>
        <taxon>Hypocreomycetidae</taxon>
        <taxon>Hypocreales</taxon>
        <taxon>Nectriaceae</taxon>
        <taxon>Fusarium</taxon>
        <taxon>Fusarium decemcellulare species complex</taxon>
    </lineage>
</organism>
<evidence type="ECO:0000313" key="1">
    <source>
        <dbReference type="EMBL" id="KAJ3549144.1"/>
    </source>
</evidence>
<dbReference type="Proteomes" id="UP001148629">
    <property type="component" value="Unassembled WGS sequence"/>
</dbReference>
<dbReference type="EMBL" id="JANRMS010000030">
    <property type="protein sequence ID" value="KAJ3549144.1"/>
    <property type="molecule type" value="Genomic_DNA"/>
</dbReference>
<accession>A0ACC1SZ34</accession>